<dbReference type="EMBL" id="QEQK01000001">
    <property type="protein sequence ID" value="PWN57625.1"/>
    <property type="molecule type" value="Genomic_DNA"/>
</dbReference>
<dbReference type="SUPFAM" id="SSF54001">
    <property type="entry name" value="Cysteine proteinases"/>
    <property type="match status" value="1"/>
</dbReference>
<dbReference type="Pfam" id="PF01841">
    <property type="entry name" value="Transglut_core"/>
    <property type="match status" value="1"/>
</dbReference>
<comment type="caution">
    <text evidence="3">The sequence shown here is derived from an EMBL/GenBank/DDBJ whole genome shotgun (WGS) entry which is preliminary data.</text>
</comment>
<protein>
    <submittedName>
        <fullName evidence="3">IMP dehydrogenase</fullName>
    </submittedName>
</protein>
<dbReference type="InterPro" id="IPR013589">
    <property type="entry name" value="Bac_transglu_N"/>
</dbReference>
<sequence>MSIVVALNHRTTYRYDRPVSLTPQIIRLRPAPHTRTAIQSYSLKIRPEPHFLNWQQDPHNNWQARVVFPEQVRHFEIEVDLHADLAVFNPFDFFIEDWAEDVPFVYPDGLAEDLAPYLETPLPASHLGRRFAGLLNAMEPRKPVRTIDFLVGLNQHIANEIDYVIRMEPGVQTPEETLAKGRGSCRDSAWLLAQLLRHMGYATRFCSGYLIQLKPDVKSLDGPSGTDVDFTDLHAWCEVYIPGAGWVGLDSTSGLFCGEGHIPLTATPEPSAAAPVTGGVDPCEVEFEHDMSIQRMLETPRVTKPYTESQWSAIDALGGKLDSILDAGDVRLTQGGEPTFVSIDDFEAPEWNTAAVGPTKQGRARELIGRLAERIAPGGLMTFGQGKWYPGESLPRWAYSLYLRRDGQAILDAGLSDTPADLPESEWVGKAQAFGAQLAEALALNPEYAQPLYEDPWHYLEQERNLPENLDPSDPKLDDPEARRRLTRVFERGLGTPTGYVLPIQRQNSRAGKPWISELWKTRTRHLFLLPGDSPAGFRLPLQSLPWVPEDDYPHVTPDDPTAEKPPLTDARQPVQPGRRVEERSAEPSPQPAARETGPVRTALTIEPRDGRLQIFMPPTQNAQDYLDLVRAVESTARALDVPVRIEGYPPPSDPRLDKLSVTPDPGVIEVNVQPVANWQDMKAQTFGLYEDARQCRLGTEKFLIDGRAVGTGGGNHMVLGGPTTQDSPFIRRPDLLGSLIRYWQNHPSLSYLFSGLFIGPTSQSPRVDEARDDALYELEIALSQLPRQGDSAPPWLVDRILRHLLTDLTGNTHRSEICIDKLYSPDSATGRLGLVEFRGFEMPPHAQMSLVQQLLLRALIAWFWDAPYEAPLNRFGTTLHDRFLLPEFCWNDFLDVLGDLRAAGFEFEDDWFAPHFEFRFPAHGSVTYRGVHLELRHALEPWITLGEEPGGGGTARYVDSSTERVQVKLQGLSGHRYALACNGQQVPLTPTGVAGEAVAGVRFRAWKPWSALHPTLEADSPLVFDLVDTWNQRSVGGLTYHVAHPAGRNYDSFPVNAYEAESRRLSRFEPQGHTPGRFEWSGGGASPDYPTTLDLRRSAV</sequence>
<dbReference type="InterPro" id="IPR018667">
    <property type="entry name" value="DUF2126"/>
</dbReference>
<evidence type="ECO:0000256" key="1">
    <source>
        <dbReference type="SAM" id="MobiDB-lite"/>
    </source>
</evidence>
<dbReference type="InterPro" id="IPR002931">
    <property type="entry name" value="Transglutaminase-like"/>
</dbReference>
<dbReference type="Pfam" id="PF09899">
    <property type="entry name" value="DUF2126"/>
    <property type="match status" value="1"/>
</dbReference>
<reference evidence="3 4" key="1">
    <citation type="submission" date="2018-05" db="EMBL/GenBank/DDBJ databases">
        <title>Abyssibacter profundi OUC007T gen. nov., sp. nov, a marine bacterium isolated from seawater of the Mariana Trench.</title>
        <authorList>
            <person name="Zhou S."/>
        </authorList>
    </citation>
    <scope>NUCLEOTIDE SEQUENCE [LARGE SCALE GENOMIC DNA]</scope>
    <source>
        <strain evidence="3 4">OUC007</strain>
    </source>
</reference>
<feature type="region of interest" description="Disordered" evidence="1">
    <location>
        <begin position="1066"/>
        <end position="1101"/>
    </location>
</feature>
<dbReference type="OrthoDB" id="9804872at2"/>
<feature type="region of interest" description="Disordered" evidence="1">
    <location>
        <begin position="550"/>
        <end position="603"/>
    </location>
</feature>
<dbReference type="PANTHER" id="PTHR33490">
    <property type="entry name" value="BLR5614 PROTEIN-RELATED"/>
    <property type="match status" value="1"/>
</dbReference>
<name>A0A363UQ33_9GAMM</name>
<dbReference type="SMART" id="SM00460">
    <property type="entry name" value="TGc"/>
    <property type="match status" value="1"/>
</dbReference>
<organism evidence="3 4">
    <name type="scientific">Abyssibacter profundi</name>
    <dbReference type="NCBI Taxonomy" id="2182787"/>
    <lineage>
        <taxon>Bacteria</taxon>
        <taxon>Pseudomonadati</taxon>
        <taxon>Pseudomonadota</taxon>
        <taxon>Gammaproteobacteria</taxon>
        <taxon>Chromatiales</taxon>
        <taxon>Oceanococcaceae</taxon>
        <taxon>Abyssibacter</taxon>
    </lineage>
</organism>
<dbReference type="AlphaFoldDB" id="A0A363UQ33"/>
<evidence type="ECO:0000259" key="2">
    <source>
        <dbReference type="SMART" id="SM00460"/>
    </source>
</evidence>
<dbReference type="Proteomes" id="UP000251800">
    <property type="component" value="Unassembled WGS sequence"/>
</dbReference>
<keyword evidence="4" id="KW-1185">Reference proteome</keyword>
<dbReference type="RefSeq" id="WP_109718481.1">
    <property type="nucleotide sequence ID" value="NZ_QEQK01000001.1"/>
</dbReference>
<dbReference type="Pfam" id="PF08379">
    <property type="entry name" value="Bact_transglu_N"/>
    <property type="match status" value="1"/>
</dbReference>
<proteinExistence type="predicted"/>
<gene>
    <name evidence="3" type="ORF">DEH80_00335</name>
</gene>
<dbReference type="InterPro" id="IPR038765">
    <property type="entry name" value="Papain-like_cys_pep_sf"/>
</dbReference>
<evidence type="ECO:0000313" key="4">
    <source>
        <dbReference type="Proteomes" id="UP000251800"/>
    </source>
</evidence>
<dbReference type="Gene3D" id="3.10.620.30">
    <property type="match status" value="1"/>
</dbReference>
<feature type="domain" description="Transglutaminase-like" evidence="2">
    <location>
        <begin position="177"/>
        <end position="253"/>
    </location>
</feature>
<accession>A0A363UQ33</accession>
<evidence type="ECO:0000313" key="3">
    <source>
        <dbReference type="EMBL" id="PWN57625.1"/>
    </source>
</evidence>
<dbReference type="PANTHER" id="PTHR33490:SF1">
    <property type="entry name" value="SLL1233 PROTEIN"/>
    <property type="match status" value="1"/>
</dbReference>